<protein>
    <submittedName>
        <fullName evidence="1">Uncharacterized protein</fullName>
    </submittedName>
</protein>
<name>A0A4C1V5F9_EUMVA</name>
<dbReference type="AlphaFoldDB" id="A0A4C1V5F9"/>
<dbReference type="Proteomes" id="UP000299102">
    <property type="component" value="Unassembled WGS sequence"/>
</dbReference>
<evidence type="ECO:0000313" key="1">
    <source>
        <dbReference type="EMBL" id="GBP33512.1"/>
    </source>
</evidence>
<dbReference type="EMBL" id="BGZK01000275">
    <property type="protein sequence ID" value="GBP33512.1"/>
    <property type="molecule type" value="Genomic_DNA"/>
</dbReference>
<organism evidence="1 2">
    <name type="scientific">Eumeta variegata</name>
    <name type="common">Bagworm moth</name>
    <name type="synonym">Eumeta japonica</name>
    <dbReference type="NCBI Taxonomy" id="151549"/>
    <lineage>
        <taxon>Eukaryota</taxon>
        <taxon>Metazoa</taxon>
        <taxon>Ecdysozoa</taxon>
        <taxon>Arthropoda</taxon>
        <taxon>Hexapoda</taxon>
        <taxon>Insecta</taxon>
        <taxon>Pterygota</taxon>
        <taxon>Neoptera</taxon>
        <taxon>Endopterygota</taxon>
        <taxon>Lepidoptera</taxon>
        <taxon>Glossata</taxon>
        <taxon>Ditrysia</taxon>
        <taxon>Tineoidea</taxon>
        <taxon>Psychidae</taxon>
        <taxon>Oiketicinae</taxon>
        <taxon>Eumeta</taxon>
    </lineage>
</organism>
<sequence>MQFGCCSVRLSYRSLLEKYNLSDLSSRCFQLDAMMLFDLCDNKYDCAALIVMLYYRVHYQAQQREARLHHLFAINRSRTVAGARSLMRLLVDTNNKRFNAINIITSAVG</sequence>
<accession>A0A4C1V5F9</accession>
<comment type="caution">
    <text evidence="1">The sequence shown here is derived from an EMBL/GenBank/DDBJ whole genome shotgun (WGS) entry which is preliminary data.</text>
</comment>
<evidence type="ECO:0000313" key="2">
    <source>
        <dbReference type="Proteomes" id="UP000299102"/>
    </source>
</evidence>
<keyword evidence="2" id="KW-1185">Reference proteome</keyword>
<proteinExistence type="predicted"/>
<gene>
    <name evidence="1" type="ORF">EVAR_28667_1</name>
</gene>
<reference evidence="1 2" key="1">
    <citation type="journal article" date="2019" name="Commun. Biol.">
        <title>The bagworm genome reveals a unique fibroin gene that provides high tensile strength.</title>
        <authorList>
            <person name="Kono N."/>
            <person name="Nakamura H."/>
            <person name="Ohtoshi R."/>
            <person name="Tomita M."/>
            <person name="Numata K."/>
            <person name="Arakawa K."/>
        </authorList>
    </citation>
    <scope>NUCLEOTIDE SEQUENCE [LARGE SCALE GENOMIC DNA]</scope>
</reference>
<dbReference type="OrthoDB" id="426210at2759"/>